<evidence type="ECO:0000256" key="4">
    <source>
        <dbReference type="ARBA" id="ARBA00022692"/>
    </source>
</evidence>
<dbReference type="Pfam" id="PF03717">
    <property type="entry name" value="PBP_dimer"/>
    <property type="match status" value="2"/>
</dbReference>
<keyword evidence="5" id="KW-0133">Cell shape</keyword>
<keyword evidence="3" id="KW-1003">Cell membrane</keyword>
<dbReference type="GO" id="GO:0008658">
    <property type="term" value="F:penicillin binding"/>
    <property type="evidence" value="ECO:0007669"/>
    <property type="project" value="InterPro"/>
</dbReference>
<evidence type="ECO:0000256" key="3">
    <source>
        <dbReference type="ARBA" id="ARBA00022475"/>
    </source>
</evidence>
<evidence type="ECO:0000313" key="12">
    <source>
        <dbReference type="EMBL" id="MPM01778.1"/>
    </source>
</evidence>
<keyword evidence="4" id="KW-0812">Transmembrane</keyword>
<keyword evidence="8" id="KW-0472">Membrane</keyword>
<evidence type="ECO:0000259" key="11">
    <source>
        <dbReference type="Pfam" id="PF03717"/>
    </source>
</evidence>
<dbReference type="GO" id="GO:0046677">
    <property type="term" value="P:response to antibiotic"/>
    <property type="evidence" value="ECO:0007669"/>
    <property type="project" value="UniProtKB-KW"/>
</dbReference>
<evidence type="ECO:0000256" key="5">
    <source>
        <dbReference type="ARBA" id="ARBA00022960"/>
    </source>
</evidence>
<evidence type="ECO:0008006" key="13">
    <source>
        <dbReference type="Google" id="ProtNLM"/>
    </source>
</evidence>
<feature type="domain" description="Penicillin-binding protein transpeptidase" evidence="10">
    <location>
        <begin position="644"/>
        <end position="820"/>
    </location>
</feature>
<dbReference type="Gene3D" id="3.40.710.10">
    <property type="entry name" value="DD-peptidase/beta-lactamase superfamily"/>
    <property type="match status" value="1"/>
</dbReference>
<feature type="domain" description="Penicillin-binding protein transpeptidase" evidence="10">
    <location>
        <begin position="913"/>
        <end position="1073"/>
    </location>
</feature>
<keyword evidence="6" id="KW-0573">Peptidoglycan synthesis</keyword>
<dbReference type="SUPFAM" id="SSF56519">
    <property type="entry name" value="Penicillin binding protein dimerisation domain"/>
    <property type="match status" value="2"/>
</dbReference>
<keyword evidence="9" id="KW-0961">Cell wall biogenesis/degradation</keyword>
<dbReference type="GO" id="GO:0071555">
    <property type="term" value="P:cell wall organization"/>
    <property type="evidence" value="ECO:0007669"/>
    <property type="project" value="TreeGrafter"/>
</dbReference>
<name>A0A644WE56_9ZZZZ</name>
<evidence type="ECO:0000256" key="6">
    <source>
        <dbReference type="ARBA" id="ARBA00022984"/>
    </source>
</evidence>
<dbReference type="InterPro" id="IPR012338">
    <property type="entry name" value="Beta-lactam/transpept-like"/>
</dbReference>
<dbReference type="PANTHER" id="PTHR30627:SF2">
    <property type="entry name" value="PEPTIDOGLYCAN D,D-TRANSPEPTIDASE MRDA"/>
    <property type="match status" value="1"/>
</dbReference>
<dbReference type="Pfam" id="PF00905">
    <property type="entry name" value="Transpeptidase"/>
    <property type="match status" value="2"/>
</dbReference>
<dbReference type="PANTHER" id="PTHR30627">
    <property type="entry name" value="PEPTIDOGLYCAN D,D-TRANSPEPTIDASE"/>
    <property type="match status" value="1"/>
</dbReference>
<dbReference type="Gene3D" id="3.90.1310.10">
    <property type="entry name" value="Penicillin-binding protein 2a (Domain 2)"/>
    <property type="match status" value="2"/>
</dbReference>
<feature type="domain" description="Penicillin-binding protein dimerisation" evidence="11">
    <location>
        <begin position="431"/>
        <end position="584"/>
    </location>
</feature>
<dbReference type="InterPro" id="IPR036138">
    <property type="entry name" value="PBP_dimer_sf"/>
</dbReference>
<gene>
    <name evidence="12" type="ORF">SDC9_48018</name>
</gene>
<feature type="domain" description="Penicillin-binding protein dimerisation" evidence="11">
    <location>
        <begin position="52"/>
        <end position="108"/>
    </location>
</feature>
<organism evidence="12">
    <name type="scientific">bioreactor metagenome</name>
    <dbReference type="NCBI Taxonomy" id="1076179"/>
    <lineage>
        <taxon>unclassified sequences</taxon>
        <taxon>metagenomes</taxon>
        <taxon>ecological metagenomes</taxon>
    </lineage>
</organism>
<reference evidence="12" key="1">
    <citation type="submission" date="2019-08" db="EMBL/GenBank/DDBJ databases">
        <authorList>
            <person name="Kucharzyk K."/>
            <person name="Murdoch R.W."/>
            <person name="Higgins S."/>
            <person name="Loffler F."/>
        </authorList>
    </citation>
    <scope>NUCLEOTIDE SEQUENCE</scope>
</reference>
<sequence>MKKFLSNRFNILFLIFALLIGVLGYRMAVLTIVEGASYREIADVKKIKDIPIKAPRGKIYDRNGIVLADNISSFTVQMYTDQINRDDFNQTSYTLSKILDENAENPIDEFPILLDTFEYKESGISKEIKYEKTANEEVIDLVKDNIYEWFNYETVIYEENFNPKELILKTIKNDLNDFNIELVDGQYILVDNDKEQDETGETVVANNKSPNEIVIEKLLNENKYIKKLFSNSKIRKFSYEFLKSKGLVNNIELMKFSFSYDNEFKDIKRNLSLNNEEVTERTTAKDDFVILTLKNSLDNLLLTNYESDSGIVMPGKKIIDKLREIYPDLPVEYYENGQTGVFEFTDEKTKQKYINQYNLNDEIKPIDFIKEMAAKNYNALYEFITNDEIKYFAQTELLKYLNPNISIDNWEYTSIRNKRIWISNNVDKDKNSSDYTAEEVFNILRKSLGMNPDISDHDFRNMLVLRERYNKTSYLSYHPVDIAYGISEKSVAMIAERSHELKGINVEVEPLRSYPEKESAAHILGYLGKISQENEIKEYINDNGYSPDDIIGKTGVEEKFEHYLRGEKGKKTVEVNNVGETIKSVSSQTPVPGNDLYLTIDTNLQKKAEESLKKGLEQIQKGGVFESEWGNFKFRDSYENATSGSLVALDVKTGEVLAMANYPSYDLNLFSTGISTEDWNSLQNDSRNPLAPKPLYNIAMLTSIQPGSTFKMITALAALEKGVDPLTEIFCPGTIKVGERNFSCWTYTLYGYGHGWQNMYEAIQNSCNVYFFVTMLGVNPATEQRHTVKVDVNDIIETSKKLGLDSKTGIEIDIPRESTGGVPSIDGKKSSIRVYLRIFLESNLEHYLKDDTKLDEGMKNEIIEEIVSWVDREETMTRTEVYKGLNLLGLNPDKTNDSNVPLVDNIKYSYINQAHWTAGDNLNIAIGQGSNSYTVLQMANYVATIANGGYKRNVSVIKDIKTYDGKKTDYEPIRETERIELTDYNHLEILKEGMRRVSLDDSAKPYANFPVEVGSKTGTAQKGGINPETGEPYDEFAWYVAFAPYDDPQIAVAVVLFQGGSGRYPTPIAREVIGEYLKIKGIN</sequence>
<dbReference type="GO" id="GO:0005886">
    <property type="term" value="C:plasma membrane"/>
    <property type="evidence" value="ECO:0007669"/>
    <property type="project" value="TreeGrafter"/>
</dbReference>
<proteinExistence type="predicted"/>
<evidence type="ECO:0000256" key="1">
    <source>
        <dbReference type="ARBA" id="ARBA00004167"/>
    </source>
</evidence>
<keyword evidence="7" id="KW-1133">Transmembrane helix</keyword>
<evidence type="ECO:0000256" key="7">
    <source>
        <dbReference type="ARBA" id="ARBA00022989"/>
    </source>
</evidence>
<evidence type="ECO:0000256" key="8">
    <source>
        <dbReference type="ARBA" id="ARBA00023136"/>
    </source>
</evidence>
<dbReference type="InterPro" id="IPR001460">
    <property type="entry name" value="PCN-bd_Tpept"/>
</dbReference>
<comment type="caution">
    <text evidence="12">The sequence shown here is derived from an EMBL/GenBank/DDBJ whole genome shotgun (WGS) entry which is preliminary data.</text>
</comment>
<dbReference type="SUPFAM" id="SSF56601">
    <property type="entry name" value="beta-lactamase/transpeptidase-like"/>
    <property type="match status" value="1"/>
</dbReference>
<evidence type="ECO:0000256" key="9">
    <source>
        <dbReference type="ARBA" id="ARBA00023316"/>
    </source>
</evidence>
<evidence type="ECO:0000256" key="2">
    <source>
        <dbReference type="ARBA" id="ARBA00004236"/>
    </source>
</evidence>
<protein>
    <recommendedName>
        <fullName evidence="13">Serine-type D-Ala-D-Ala carboxypeptidase</fullName>
    </recommendedName>
</protein>
<dbReference type="EMBL" id="VSSQ01000821">
    <property type="protein sequence ID" value="MPM01778.1"/>
    <property type="molecule type" value="Genomic_DNA"/>
</dbReference>
<dbReference type="InterPro" id="IPR050515">
    <property type="entry name" value="Beta-lactam/transpept"/>
</dbReference>
<evidence type="ECO:0000259" key="10">
    <source>
        <dbReference type="Pfam" id="PF00905"/>
    </source>
</evidence>
<dbReference type="AlphaFoldDB" id="A0A644WE56"/>
<comment type="subcellular location">
    <subcellularLocation>
        <location evidence="2">Cell membrane</location>
    </subcellularLocation>
    <subcellularLocation>
        <location evidence="1">Membrane</location>
        <topology evidence="1">Single-pass membrane protein</topology>
    </subcellularLocation>
</comment>
<dbReference type="GO" id="GO:0008800">
    <property type="term" value="F:beta-lactamase activity"/>
    <property type="evidence" value="ECO:0007669"/>
    <property type="project" value="UniProtKB-EC"/>
</dbReference>
<dbReference type="InterPro" id="IPR005311">
    <property type="entry name" value="PBP_dimer"/>
</dbReference>
<accession>A0A644WE56</accession>